<organism evidence="2 3">
    <name type="scientific">Roseibium aquae</name>
    <dbReference type="NCBI Taxonomy" id="1323746"/>
    <lineage>
        <taxon>Bacteria</taxon>
        <taxon>Pseudomonadati</taxon>
        <taxon>Pseudomonadota</taxon>
        <taxon>Alphaproteobacteria</taxon>
        <taxon>Hyphomicrobiales</taxon>
        <taxon>Stappiaceae</taxon>
        <taxon>Roseibium</taxon>
    </lineage>
</organism>
<keyword evidence="1" id="KW-1133">Transmembrane helix</keyword>
<sequence length="90" mass="10124">MSIVYGMAVFFMIWWIVLFAVLPFGVRQSQHEAGDVVPGSEPGAPDMPRMLRVIIGTTIVTTVIFLSYLWVRESGFSLDDIPFFTPPSDR</sequence>
<keyword evidence="1" id="KW-0472">Membrane</keyword>
<dbReference type="EMBL" id="BMFA01000013">
    <property type="protein sequence ID" value="GGB60478.1"/>
    <property type="molecule type" value="Genomic_DNA"/>
</dbReference>
<protein>
    <submittedName>
        <fullName evidence="2">Membrane protein</fullName>
    </submittedName>
</protein>
<dbReference type="Proteomes" id="UP000605148">
    <property type="component" value="Unassembled WGS sequence"/>
</dbReference>
<feature type="transmembrane region" description="Helical" evidence="1">
    <location>
        <begin position="50"/>
        <end position="71"/>
    </location>
</feature>
<feature type="transmembrane region" description="Helical" evidence="1">
    <location>
        <begin position="7"/>
        <end position="26"/>
    </location>
</feature>
<evidence type="ECO:0000256" key="1">
    <source>
        <dbReference type="SAM" id="Phobius"/>
    </source>
</evidence>
<evidence type="ECO:0000313" key="2">
    <source>
        <dbReference type="EMBL" id="GGB60478.1"/>
    </source>
</evidence>
<keyword evidence="1" id="KW-0812">Transmembrane</keyword>
<dbReference type="InterPro" id="IPR009935">
    <property type="entry name" value="DUF1467"/>
</dbReference>
<accession>A0A916TMV5</accession>
<comment type="caution">
    <text evidence="2">The sequence shown here is derived from an EMBL/GenBank/DDBJ whole genome shotgun (WGS) entry which is preliminary data.</text>
</comment>
<evidence type="ECO:0000313" key="3">
    <source>
        <dbReference type="Proteomes" id="UP000605148"/>
    </source>
</evidence>
<gene>
    <name evidence="2" type="ORF">GCM10011316_35630</name>
</gene>
<reference evidence="2" key="1">
    <citation type="journal article" date="2014" name="Int. J. Syst. Evol. Microbiol.">
        <title>Complete genome sequence of Corynebacterium casei LMG S-19264T (=DSM 44701T), isolated from a smear-ripened cheese.</title>
        <authorList>
            <consortium name="US DOE Joint Genome Institute (JGI-PGF)"/>
            <person name="Walter F."/>
            <person name="Albersmeier A."/>
            <person name="Kalinowski J."/>
            <person name="Ruckert C."/>
        </authorList>
    </citation>
    <scope>NUCLEOTIDE SEQUENCE</scope>
    <source>
        <strain evidence="2">CGMCC 1.12426</strain>
    </source>
</reference>
<dbReference type="RefSeq" id="WP_150497499.1">
    <property type="nucleotide sequence ID" value="NZ_BMFA01000013.1"/>
</dbReference>
<keyword evidence="3" id="KW-1185">Reference proteome</keyword>
<dbReference type="OrthoDB" id="9804637at2"/>
<dbReference type="AlphaFoldDB" id="A0A916TMV5"/>
<name>A0A916TMV5_9HYPH</name>
<reference evidence="2" key="2">
    <citation type="submission" date="2020-09" db="EMBL/GenBank/DDBJ databases">
        <authorList>
            <person name="Sun Q."/>
            <person name="Zhou Y."/>
        </authorList>
    </citation>
    <scope>NUCLEOTIDE SEQUENCE</scope>
    <source>
        <strain evidence="2">CGMCC 1.12426</strain>
    </source>
</reference>
<proteinExistence type="predicted"/>
<dbReference type="Pfam" id="PF07330">
    <property type="entry name" value="DUF1467"/>
    <property type="match status" value="1"/>
</dbReference>